<dbReference type="InterPro" id="IPR023577">
    <property type="entry name" value="CYTH_domain"/>
</dbReference>
<evidence type="ECO:0000259" key="1">
    <source>
        <dbReference type="PROSITE" id="PS51707"/>
    </source>
</evidence>
<dbReference type="Proteomes" id="UP000190105">
    <property type="component" value="Unassembled WGS sequence"/>
</dbReference>
<dbReference type="SMART" id="SM01118">
    <property type="entry name" value="CYTH"/>
    <property type="match status" value="1"/>
</dbReference>
<feature type="domain" description="CYTH" evidence="1">
    <location>
        <begin position="1"/>
        <end position="174"/>
    </location>
</feature>
<dbReference type="Gene3D" id="2.40.320.10">
    <property type="entry name" value="Hypothetical Protein Pfu-838710-001"/>
    <property type="match status" value="1"/>
</dbReference>
<dbReference type="CDD" id="cd07890">
    <property type="entry name" value="CYTH-like_AC_IV-like"/>
    <property type="match status" value="1"/>
</dbReference>
<evidence type="ECO:0000313" key="2">
    <source>
        <dbReference type="EMBL" id="SKA85242.1"/>
    </source>
</evidence>
<dbReference type="InterPro" id="IPR008173">
    <property type="entry name" value="Adenylyl_cyclase_CyaB"/>
</dbReference>
<dbReference type="RefSeq" id="WP_078696125.1">
    <property type="nucleotide sequence ID" value="NZ_FUYH01000006.1"/>
</dbReference>
<dbReference type="PROSITE" id="PS51707">
    <property type="entry name" value="CYTH"/>
    <property type="match status" value="1"/>
</dbReference>
<dbReference type="OrthoDB" id="1953701at2"/>
<dbReference type="PANTHER" id="PTHR21028">
    <property type="entry name" value="SI:CH211-156B7.4"/>
    <property type="match status" value="1"/>
</dbReference>
<protein>
    <submittedName>
        <fullName evidence="2">Adenylate cyclase, class 2</fullName>
    </submittedName>
</protein>
<dbReference type="InterPro" id="IPR033469">
    <property type="entry name" value="CYTH-like_dom_sf"/>
</dbReference>
<name>A0A1T4X6L7_9CLOT</name>
<reference evidence="3" key="1">
    <citation type="submission" date="2017-02" db="EMBL/GenBank/DDBJ databases">
        <authorList>
            <person name="Varghese N."/>
            <person name="Submissions S."/>
        </authorList>
    </citation>
    <scope>NUCLEOTIDE SEQUENCE [LARGE SCALE GENOMIC DNA]</scope>
    <source>
        <strain evidence="3">USBA 833</strain>
    </source>
</reference>
<accession>A0A1T4X6L7</accession>
<dbReference type="PANTHER" id="PTHR21028:SF2">
    <property type="entry name" value="CYTH DOMAIN-CONTAINING PROTEIN"/>
    <property type="match status" value="1"/>
</dbReference>
<dbReference type="SUPFAM" id="SSF55154">
    <property type="entry name" value="CYTH-like phosphatases"/>
    <property type="match status" value="1"/>
</dbReference>
<gene>
    <name evidence="2" type="ORF">SAMN05443428_106136</name>
</gene>
<dbReference type="EMBL" id="FUYH01000006">
    <property type="protein sequence ID" value="SKA85242.1"/>
    <property type="molecule type" value="Genomic_DNA"/>
</dbReference>
<sequence>MKEIEVKVLKIDIEKTREDIINLGGKLIKKEFQENYYYKLPESLSNQKGYIRIRKVHNLLDGSRKILLCIKTLISQEKYRTCDEHEFEVSNFKECTLFLEAMKLSYIKSENKHRESYSIDNSLIEIDTWDKDVFPEPYIEIEAACEEDIFNLLSKLNINKNKATSKSLEEIKKEMGLI</sequence>
<proteinExistence type="predicted"/>
<organism evidence="2 3">
    <name type="scientific">Caloramator quimbayensis</name>
    <dbReference type="NCBI Taxonomy" id="1147123"/>
    <lineage>
        <taxon>Bacteria</taxon>
        <taxon>Bacillati</taxon>
        <taxon>Bacillota</taxon>
        <taxon>Clostridia</taxon>
        <taxon>Eubacteriales</taxon>
        <taxon>Clostridiaceae</taxon>
        <taxon>Caloramator</taxon>
    </lineage>
</organism>
<evidence type="ECO:0000313" key="3">
    <source>
        <dbReference type="Proteomes" id="UP000190105"/>
    </source>
</evidence>
<dbReference type="Pfam" id="PF01928">
    <property type="entry name" value="CYTH"/>
    <property type="match status" value="1"/>
</dbReference>
<keyword evidence="3" id="KW-1185">Reference proteome</keyword>
<dbReference type="STRING" id="1147123.SAMN05443428_106136"/>
<dbReference type="AlphaFoldDB" id="A0A1T4X6L7"/>